<evidence type="ECO:0000313" key="3">
    <source>
        <dbReference type="Proteomes" id="UP000270185"/>
    </source>
</evidence>
<name>A0A3G8XJA0_9FLAO</name>
<keyword evidence="1" id="KW-0472">Membrane</keyword>
<gene>
    <name evidence="2" type="ORF">EIB73_06360</name>
</gene>
<evidence type="ECO:0000256" key="1">
    <source>
        <dbReference type="SAM" id="Phobius"/>
    </source>
</evidence>
<dbReference type="OrthoDB" id="9806903at2"/>
<keyword evidence="1" id="KW-0812">Transmembrane</keyword>
<dbReference type="EMBL" id="CP034159">
    <property type="protein sequence ID" value="AZI32838.1"/>
    <property type="molecule type" value="Genomic_DNA"/>
</dbReference>
<accession>A0A3G8XJA0</accession>
<protein>
    <submittedName>
        <fullName evidence="2">DUF4236 domain-containing protein</fullName>
    </submittedName>
</protein>
<dbReference type="KEGG" id="ccas:EIB73_06360"/>
<sequence>MKSTENVEETTTEGLQELRDTLLSCYQEKSELKREIVRAKSSLQTSQILLVFSYLIIVGFFIKWFKQNRDDKKEYLEDIEKQLSECYVNIDIKTDEQIEKSYLQLLDSYKTLLTCQKIWDITSTSKIDKTATRSAASESITRKQVKFGFGNFDIIKSKFDALHFKNANGGDLYIYPAFIAIVDSNKKFGLIDIREVEFDFISQKFLEEERVPSDSNVIGNTWAKVNKNGSPDKRFKDNYQIPICLYGNIEIKSSTGLNEAYSLSNHDKAEQFSMTFKAYQKIIGQ</sequence>
<feature type="transmembrane region" description="Helical" evidence="1">
    <location>
        <begin position="48"/>
        <end position="65"/>
    </location>
</feature>
<dbReference type="AlphaFoldDB" id="A0A3G8XJA0"/>
<keyword evidence="3" id="KW-1185">Reference proteome</keyword>
<keyword evidence="1" id="KW-1133">Transmembrane helix</keyword>
<dbReference type="RefSeq" id="WP_125023710.1">
    <property type="nucleotide sequence ID" value="NZ_CP034159.1"/>
</dbReference>
<dbReference type="Proteomes" id="UP000270185">
    <property type="component" value="Chromosome"/>
</dbReference>
<proteinExistence type="predicted"/>
<evidence type="ECO:0000313" key="2">
    <source>
        <dbReference type="EMBL" id="AZI32838.1"/>
    </source>
</evidence>
<reference evidence="3" key="1">
    <citation type="submission" date="2018-11" db="EMBL/GenBank/DDBJ databases">
        <title>Proposal to divide the Flavobacteriaceae and reorganize its genera based on Amino Acid Identity values calculated from whole genome sequences.</title>
        <authorList>
            <person name="Nicholson A.C."/>
            <person name="Gulvik C.A."/>
            <person name="Whitney A.M."/>
            <person name="Humrighouse B.W."/>
            <person name="Bell M."/>
            <person name="Holmes B."/>
            <person name="Steigerwalt A.G."/>
            <person name="Villarma A."/>
            <person name="Sheth M."/>
            <person name="Batra D."/>
            <person name="Pryor J."/>
            <person name="Bernardet J.-F."/>
            <person name="Hugo C."/>
            <person name="Kampfer P."/>
            <person name="Newman J.D."/>
            <person name="McQuiston J.R."/>
        </authorList>
    </citation>
    <scope>NUCLEOTIDE SEQUENCE [LARGE SCALE GENOMIC DNA]</scope>
    <source>
        <strain evidence="3">G0081</strain>
    </source>
</reference>
<organism evidence="2 3">
    <name type="scientific">Kaistella carnis</name>
    <dbReference type="NCBI Taxonomy" id="1241979"/>
    <lineage>
        <taxon>Bacteria</taxon>
        <taxon>Pseudomonadati</taxon>
        <taxon>Bacteroidota</taxon>
        <taxon>Flavobacteriia</taxon>
        <taxon>Flavobacteriales</taxon>
        <taxon>Weeksellaceae</taxon>
        <taxon>Chryseobacterium group</taxon>
        <taxon>Kaistella</taxon>
    </lineage>
</organism>